<evidence type="ECO:0000313" key="5">
    <source>
        <dbReference type="EMBL" id="GBG27613.1"/>
    </source>
</evidence>
<dbReference type="InterPro" id="IPR000898">
    <property type="entry name" value="Indolamine_dOase"/>
</dbReference>
<keyword evidence="5" id="KW-0560">Oxidoreductase</keyword>
<protein>
    <submittedName>
        <fullName evidence="5">Indoleamine 2,3-dioxygenase</fullName>
    </submittedName>
</protein>
<feature type="binding site" description="proximal binding residue" evidence="4">
    <location>
        <position position="438"/>
    </location>
    <ligand>
        <name>heme b</name>
        <dbReference type="ChEBI" id="CHEBI:60344"/>
    </ligand>
    <ligandPart>
        <name>Fe</name>
        <dbReference type="ChEBI" id="CHEBI:18248"/>
    </ligandPart>
</feature>
<gene>
    <name evidence="5" type="ORF">FCC1311_038362</name>
</gene>
<proteinExistence type="inferred from homology"/>
<name>A0A2R5GG39_9STRA</name>
<dbReference type="GO" id="GO:0019441">
    <property type="term" value="P:L-tryptophan catabolic process to kynurenine"/>
    <property type="evidence" value="ECO:0007669"/>
    <property type="project" value="InterPro"/>
</dbReference>
<organism evidence="5 6">
    <name type="scientific">Hondaea fermentalgiana</name>
    <dbReference type="NCBI Taxonomy" id="2315210"/>
    <lineage>
        <taxon>Eukaryota</taxon>
        <taxon>Sar</taxon>
        <taxon>Stramenopiles</taxon>
        <taxon>Bigyra</taxon>
        <taxon>Labyrinthulomycetes</taxon>
        <taxon>Thraustochytrida</taxon>
        <taxon>Thraustochytriidae</taxon>
        <taxon>Hondaea</taxon>
    </lineage>
</organism>
<comment type="similarity">
    <text evidence="1">Belongs to the indoleamine 2,3-dioxygenase family.</text>
</comment>
<evidence type="ECO:0000256" key="2">
    <source>
        <dbReference type="ARBA" id="ARBA00022723"/>
    </source>
</evidence>
<keyword evidence="2 4" id="KW-0479">Metal-binding</keyword>
<dbReference type="OrthoDB" id="540174at2759"/>
<dbReference type="InParanoid" id="A0A2R5GG39"/>
<evidence type="ECO:0000256" key="4">
    <source>
        <dbReference type="PIRSR" id="PIRSR600898-1"/>
    </source>
</evidence>
<evidence type="ECO:0000313" key="6">
    <source>
        <dbReference type="Proteomes" id="UP000241890"/>
    </source>
</evidence>
<dbReference type="SUPFAM" id="SSF140959">
    <property type="entry name" value="Indolic compounds 2,3-dioxygenase-like"/>
    <property type="match status" value="1"/>
</dbReference>
<dbReference type="Pfam" id="PF01231">
    <property type="entry name" value="IDO"/>
    <property type="match status" value="1"/>
</dbReference>
<reference evidence="5 6" key="1">
    <citation type="submission" date="2017-12" db="EMBL/GenBank/DDBJ databases">
        <title>Sequencing, de novo assembly and annotation of complete genome of a new Thraustochytrid species, strain FCC1311.</title>
        <authorList>
            <person name="Sedici K."/>
            <person name="Godart F."/>
            <person name="Aiese Cigliano R."/>
            <person name="Sanseverino W."/>
            <person name="Barakat M."/>
            <person name="Ortet P."/>
            <person name="Marechal E."/>
            <person name="Cagnac O."/>
            <person name="Amato A."/>
        </authorList>
    </citation>
    <scope>NUCLEOTIDE SEQUENCE [LARGE SCALE GENOMIC DNA]</scope>
</reference>
<keyword evidence="5" id="KW-0223">Dioxygenase</keyword>
<dbReference type="PANTHER" id="PTHR28657">
    <property type="entry name" value="INDOLEAMINE 2,3-DIOXYGENASE"/>
    <property type="match status" value="1"/>
</dbReference>
<sequence>MEKSTETHWDPARNGFLPANPNRNFFCEALREHISAYDDLPELARERSIGHRLENLRVLDIVFEYEAYYDPISCVLLAEPEECESVFTLFGILAGAYVHKDTVEFSQGEAAAASERRKEGPIVLPACISVPLKKLAEHLGRQPILDYAGCVLSNWTLIDADKPMTPSNVRVLRTFTRTVSEEWFYKIHAVIEHYGAEAITSSVAIVDTLDSLFETRADVATYDARIPPMVLRLRAIENALKQMNIMLGRMRERCREVDFFNIVRPWLSAWPEPGVVYSTRDSSDLEPEKYTGGSGAQSSIMPCIDALFGVGHGAKQVAQEQSRVEGARVAIKQTETVAKHAADREMFLAALKRYRKYMPPPHRRFIERLENSSSLRDLICEMEDLEREILEQSRNRNLPVAVHEPVLRDAIHLGQNIVHLKEAYNGAMNEIIKFRQKHVGITVSYITSQAKIRAASLQASGSASTGQELLKKSSKGTGGSNFQYHLTQHIRDSRSCLYELPKNLNPAPRPPESHVMPSLGSRLPISTLPQIPNLDLISDCCFSSFFICTKWQ</sequence>
<keyword evidence="3 4" id="KW-0408">Iron</keyword>
<dbReference type="Gene3D" id="1.20.58.480">
    <property type="match status" value="1"/>
</dbReference>
<dbReference type="GO" id="GO:0020037">
    <property type="term" value="F:heme binding"/>
    <property type="evidence" value="ECO:0007669"/>
    <property type="project" value="InterPro"/>
</dbReference>
<evidence type="ECO:0000256" key="1">
    <source>
        <dbReference type="ARBA" id="ARBA00007119"/>
    </source>
</evidence>
<dbReference type="GO" id="GO:0046872">
    <property type="term" value="F:metal ion binding"/>
    <property type="evidence" value="ECO:0007669"/>
    <property type="project" value="UniProtKB-KW"/>
</dbReference>
<evidence type="ECO:0000256" key="3">
    <source>
        <dbReference type="ARBA" id="ARBA00023004"/>
    </source>
</evidence>
<dbReference type="Proteomes" id="UP000241890">
    <property type="component" value="Unassembled WGS sequence"/>
</dbReference>
<dbReference type="GO" id="GO:0016702">
    <property type="term" value="F:oxidoreductase activity, acting on single donors with incorporation of molecular oxygen, incorporation of two atoms of oxygen"/>
    <property type="evidence" value="ECO:0007669"/>
    <property type="project" value="UniProtKB-ARBA"/>
</dbReference>
<dbReference type="AlphaFoldDB" id="A0A2R5GG39"/>
<accession>A0A2R5GG39</accession>
<keyword evidence="4" id="KW-0349">Heme</keyword>
<keyword evidence="6" id="KW-1185">Reference proteome</keyword>
<comment type="caution">
    <text evidence="5">The sequence shown here is derived from an EMBL/GenBank/DDBJ whole genome shotgun (WGS) entry which is preliminary data.</text>
</comment>
<dbReference type="EMBL" id="BEYU01000033">
    <property type="protein sequence ID" value="GBG27613.1"/>
    <property type="molecule type" value="Genomic_DNA"/>
</dbReference>
<dbReference type="PANTHER" id="PTHR28657:SF5">
    <property type="entry name" value="INDOLEAMINE 2,3-DIOXYGENASE"/>
    <property type="match status" value="1"/>
</dbReference>
<dbReference type="InterPro" id="IPR037217">
    <property type="entry name" value="Trp/Indoleamine_2_3_dOase-like"/>
</dbReference>